<dbReference type="OrthoDB" id="347344at2759"/>
<feature type="region of interest" description="Disordered" evidence="1">
    <location>
        <begin position="1249"/>
        <end position="1297"/>
    </location>
</feature>
<feature type="compositionally biased region" description="Low complexity" evidence="1">
    <location>
        <begin position="997"/>
        <end position="1009"/>
    </location>
</feature>
<evidence type="ECO:0000313" key="4">
    <source>
        <dbReference type="Proteomes" id="UP000030750"/>
    </source>
</evidence>
<reference evidence="3" key="1">
    <citation type="submission" date="2013-10" db="EMBL/GenBank/DDBJ databases">
        <title>Genomic analysis of the causative agents of coccidiosis in chickens.</title>
        <authorList>
            <person name="Reid A.J."/>
            <person name="Blake D."/>
            <person name="Billington K."/>
            <person name="Browne H."/>
            <person name="Dunn M."/>
            <person name="Hung S."/>
            <person name="Kawahara F."/>
            <person name="Miranda-Saavedra D."/>
            <person name="Mourier T."/>
            <person name="Nagra H."/>
            <person name="Otto T.D."/>
            <person name="Rawlings N."/>
            <person name="Sanchez A."/>
            <person name="Sanders M."/>
            <person name="Subramaniam C."/>
            <person name="Tay Y."/>
            <person name="Dear P."/>
            <person name="Doerig C."/>
            <person name="Gruber A."/>
            <person name="Parkinson J."/>
            <person name="Shirley M."/>
            <person name="Wan K.L."/>
            <person name="Berriman M."/>
            <person name="Tomley F."/>
            <person name="Pain A."/>
        </authorList>
    </citation>
    <scope>NUCLEOTIDE SEQUENCE [LARGE SCALE GENOMIC DNA]</scope>
    <source>
        <strain evidence="3">Houghton</strain>
    </source>
</reference>
<keyword evidence="2" id="KW-0732">Signal</keyword>
<feature type="region of interest" description="Disordered" evidence="1">
    <location>
        <begin position="603"/>
        <end position="623"/>
    </location>
</feature>
<sequence>MVKQRPKQPSSQQQRRQQQRHRETLHFLLLLLQCVLLLLTRAVGCEALRCPSPAFCVLASRSGLSPSYSSGVHLLSPSAAGGCSLVLRTFDACSEGNLRWLQAPPGAHSQARSSRNLSAAAAPAGAEPEAEGRPPPPGRGAASRNKDGAAPTDDRAPCVAATGTEQQQLLAGRRGPSAHPAERNLRTSRPLSVHGRGPPPNSPLNVHPRGAPPRGPLSMHSRGFHQRQGAPPHSPLEPEQLPLAAPSRDLPTAGKRAQEQRSSVNREAQQQQQQTRQQQQQQLRQLAATRRGPGAIHQHRDPRERQLQQQREPIQQQWPVQQQLSQQQQQQPQQQRQQQPHQPPQIQSHSYPQQQQQQQHHHGQQGSAPRGGLPGEISDLVSWLRDTKHVLESRVIAKGSSSLWLQLLLPAAAQQLLPARVHVARQLFIRGNGLGPEGPRDQPRGAPQPFKGDPEALWNSLQPGDSLRVIVLGVQRQVQQQLQQQQGLGKGSRRGDTSQFELVVHPILNEPGASSSVSSGVPAGASSGVSSGVSPLSPFLAQLMQQDKPEMTEEELMDRLLQQRVSNWVHFLSPPTATWVVPVFPRSVGGPLSGPVGAPSGGLSSVGPFSRRLPGDAGELRAPPSSRALRCRLVGIMHSKEAAVLEVLGADEQWHEATSSVGAPLGDPKASPGAPGDQSESPKAVANTSRESTLFAETSTVEGYHGCSSSPSNKASSQGGKLNLYQQAERALRLQQQTSRDRILQEELLVQQETLLRKVNPGVHAQQLATLERMLLQNPHLHAYQKQLYSYLHTPQQDAIGALVLLPLRELLTYKRIRKEWGVRDHLRVYFSVFEEWEDPRRRALGNSVAATRGGDEGLGLSSKPSLIWTSIFPAVPLEIAHLLLHDMPSGPLAPYLKLFEQRQLVQRQEEHQQLMQHIQRHHDELARERALRKMKQQQEQHQGEIQAQTRGVAEDRRMQQQKESHSDPGPPLGRNSSGSSSNRNTGNRDSGRRQRSGGLQRQKQQQQHPQEEQQRKLQALQQMLQRIPVKPLWWGRGDWVYREVRLCQVLGPYFYRRLLRARTEEEQRASRANKRQDALDIRGKPFEDLTTWLSTPEGRQRLQPSFVRRYVNALRWTLKVLHPEDFCKAFRCFTRNSAAEPEEAIAKRIDAADITKEMKGLLHSFLPLRHRILRMITKQAAASAAAAAANLEAMKLQTAEEGSKPVAEELAEVAGAHAESVISPLTQLIRLHSYLRLQLRPLQRAPSLAEWKRQQQQRAAQRKSHHRPDSSLSSTTDENSMNDEPELPLTQLQMGSNDEYDTVNKLTDEVEQQMIEFPQDDASGAESMAGSGSTDLVPPLNSAYPSATIRKPRSFYNYFGDDTISLLETNPDEVLTRFAGGASSSNEHELFVPLQLDSQSAAASAASSLNSAQ</sequence>
<feature type="region of interest" description="Disordered" evidence="1">
    <location>
        <begin position="104"/>
        <end position="374"/>
    </location>
</feature>
<dbReference type="VEuPathDB" id="ToxoDB:EBH_0001710"/>
<feature type="region of interest" description="Disordered" evidence="1">
    <location>
        <begin position="656"/>
        <end position="720"/>
    </location>
</feature>
<accession>U6LVA0</accession>
<proteinExistence type="predicted"/>
<feature type="compositionally biased region" description="Low complexity" evidence="1">
    <location>
        <begin position="269"/>
        <end position="291"/>
    </location>
</feature>
<feature type="compositionally biased region" description="Basic and acidic residues" evidence="1">
    <location>
        <begin position="144"/>
        <end position="156"/>
    </location>
</feature>
<reference evidence="3" key="2">
    <citation type="submission" date="2013-10" db="EMBL/GenBank/DDBJ databases">
        <authorList>
            <person name="Aslett M."/>
        </authorList>
    </citation>
    <scope>NUCLEOTIDE SEQUENCE [LARGE SCALE GENOMIC DNA]</scope>
    <source>
        <strain evidence="3">Houghton</strain>
    </source>
</reference>
<evidence type="ECO:0000256" key="2">
    <source>
        <dbReference type="SAM" id="SignalP"/>
    </source>
</evidence>
<feature type="compositionally biased region" description="Basic and acidic residues" evidence="1">
    <location>
        <begin position="932"/>
        <end position="943"/>
    </location>
</feature>
<dbReference type="Proteomes" id="UP000030750">
    <property type="component" value="Unassembled WGS sequence"/>
</dbReference>
<feature type="chain" id="PRO_5004675183" evidence="2">
    <location>
        <begin position="48"/>
        <end position="1414"/>
    </location>
</feature>
<feature type="compositionally biased region" description="Low complexity" evidence="1">
    <location>
        <begin position="974"/>
        <end position="989"/>
    </location>
</feature>
<name>U6LVA0_9EIME</name>
<gene>
    <name evidence="3" type="ORF">EBH_0001710</name>
</gene>
<feature type="signal peptide" evidence="2">
    <location>
        <begin position="1"/>
        <end position="47"/>
    </location>
</feature>
<dbReference type="EMBL" id="HG712994">
    <property type="protein sequence ID" value="CDJ51725.1"/>
    <property type="molecule type" value="Genomic_DNA"/>
</dbReference>
<evidence type="ECO:0000256" key="1">
    <source>
        <dbReference type="SAM" id="MobiDB-lite"/>
    </source>
</evidence>
<feature type="region of interest" description="Disordered" evidence="1">
    <location>
        <begin position="432"/>
        <end position="458"/>
    </location>
</feature>
<dbReference type="PANTHER" id="PTHR24330">
    <property type="entry name" value="HOMEOBOX PROTEIN BARH-LIKE"/>
    <property type="match status" value="1"/>
</dbReference>
<feature type="compositionally biased region" description="Low complexity" evidence="1">
    <location>
        <begin position="1249"/>
        <end position="1260"/>
    </location>
</feature>
<feature type="compositionally biased region" description="Low complexity" evidence="1">
    <location>
        <begin position="237"/>
        <end position="246"/>
    </location>
</feature>
<keyword evidence="4" id="KW-1185">Reference proteome</keyword>
<feature type="compositionally biased region" description="Low complexity" evidence="1">
    <location>
        <begin position="307"/>
        <end position="358"/>
    </location>
</feature>
<dbReference type="InterPro" id="IPR052145">
    <property type="entry name" value="Mediator/Homeobox_domain"/>
</dbReference>
<organism evidence="3 4">
    <name type="scientific">Eimeria brunetti</name>
    <dbReference type="NCBI Taxonomy" id="51314"/>
    <lineage>
        <taxon>Eukaryota</taxon>
        <taxon>Sar</taxon>
        <taxon>Alveolata</taxon>
        <taxon>Apicomplexa</taxon>
        <taxon>Conoidasida</taxon>
        <taxon>Coccidia</taxon>
        <taxon>Eucoccidiorida</taxon>
        <taxon>Eimeriorina</taxon>
        <taxon>Eimeriidae</taxon>
        <taxon>Eimeria</taxon>
    </lineage>
</organism>
<protein>
    <submittedName>
        <fullName evidence="3">Uncharacterized protein</fullName>
    </submittedName>
</protein>
<feature type="compositionally biased region" description="Polar residues" evidence="1">
    <location>
        <begin position="678"/>
        <end position="720"/>
    </location>
</feature>
<feature type="compositionally biased region" description="Basic and acidic residues" evidence="1">
    <location>
        <begin position="953"/>
        <end position="967"/>
    </location>
</feature>
<evidence type="ECO:0000313" key="3">
    <source>
        <dbReference type="EMBL" id="CDJ51725.1"/>
    </source>
</evidence>
<feature type="compositionally biased region" description="Polar residues" evidence="1">
    <location>
        <begin position="1271"/>
        <end position="1280"/>
    </location>
</feature>
<feature type="region of interest" description="Disordered" evidence="1">
    <location>
        <begin position="932"/>
        <end position="1018"/>
    </location>
</feature>